<dbReference type="PANTHER" id="PTHR34300:SF2">
    <property type="entry name" value="QUEUOSINE PRECURSOR TRANSPORTER-RELATED"/>
    <property type="match status" value="1"/>
</dbReference>
<dbReference type="GO" id="GO:0005886">
    <property type="term" value="C:plasma membrane"/>
    <property type="evidence" value="ECO:0007669"/>
    <property type="project" value="UniProtKB-SubCell"/>
</dbReference>
<name>D3DZV9_METRM</name>
<feature type="transmembrane region" description="Helical" evidence="1">
    <location>
        <begin position="20"/>
        <end position="42"/>
    </location>
</feature>
<dbReference type="KEGG" id="mru:mru_0283"/>
<dbReference type="NCBIfam" id="TIGR00697">
    <property type="entry name" value="queuosine precursor transporter"/>
    <property type="match status" value="1"/>
</dbReference>
<sequence length="218" mass="24653">MINERIRPYLNFSFNDKKVIFVTLFVVSNLISNLLAIKVFNLGFWGLTTDCGNLLFPLGYLMADVITEVYGERTARRVILLGLFANILLIVATTLTVYMPYPSYWTGQGAYAYMFGFTPRIVLAGFIAYLVGQFVNARLMVLIKKWTNSKYLFMRTIGSTLGGELCDSCICSSIAYYGIVPNSGILLFILMQYVVKVTWEVVMQPLTYKSIAWARKDG</sequence>
<dbReference type="OrthoDB" id="82146at2157"/>
<dbReference type="Pfam" id="PF02592">
    <property type="entry name" value="Vut_1"/>
    <property type="match status" value="1"/>
</dbReference>
<dbReference type="GeneID" id="8769923"/>
<keyword evidence="3" id="KW-1185">Reference proteome</keyword>
<feature type="transmembrane region" description="Helical" evidence="1">
    <location>
        <begin position="54"/>
        <end position="71"/>
    </location>
</feature>
<feature type="transmembrane region" description="Helical" evidence="1">
    <location>
        <begin position="110"/>
        <end position="131"/>
    </location>
</feature>
<dbReference type="HOGENOM" id="CLU_075503_1_2_2"/>
<dbReference type="eggNOG" id="arCOG04284">
    <property type="taxonomic scope" value="Archaea"/>
</dbReference>
<protein>
    <recommendedName>
        <fullName evidence="1">Probable queuosine precursor transporter</fullName>
        <shortName evidence="1">Q precursor transporter</shortName>
    </recommendedName>
</protein>
<keyword evidence="1" id="KW-0813">Transport</keyword>
<keyword evidence="1" id="KW-1003">Cell membrane</keyword>
<evidence type="ECO:0000256" key="1">
    <source>
        <dbReference type="HAMAP-Rule" id="MF_02088"/>
    </source>
</evidence>
<accession>D3DZV9</accession>
<dbReference type="InterPro" id="IPR003744">
    <property type="entry name" value="YhhQ"/>
</dbReference>
<dbReference type="PANTHER" id="PTHR34300">
    <property type="entry name" value="QUEUOSINE PRECURSOR TRANSPORTER-RELATED"/>
    <property type="match status" value="1"/>
</dbReference>
<feature type="transmembrane region" description="Helical" evidence="1">
    <location>
        <begin position="78"/>
        <end position="98"/>
    </location>
</feature>
<organism evidence="2 3">
    <name type="scientific">Methanobrevibacter ruminantium (strain ATCC 35063 / DSM 1093 / JCM 13430 / OCM 146 / M1)</name>
    <name type="common">Methanobacterium ruminantium</name>
    <dbReference type="NCBI Taxonomy" id="634498"/>
    <lineage>
        <taxon>Archaea</taxon>
        <taxon>Methanobacteriati</taxon>
        <taxon>Methanobacteriota</taxon>
        <taxon>Methanomada group</taxon>
        <taxon>Methanobacteria</taxon>
        <taxon>Methanobacteriales</taxon>
        <taxon>Methanobacteriaceae</taxon>
        <taxon>Methanobrevibacter</taxon>
    </lineage>
</organism>
<dbReference type="GO" id="GO:0022857">
    <property type="term" value="F:transmembrane transporter activity"/>
    <property type="evidence" value="ECO:0007669"/>
    <property type="project" value="UniProtKB-UniRule"/>
</dbReference>
<keyword evidence="1" id="KW-0472">Membrane</keyword>
<comment type="subcellular location">
    <subcellularLocation>
        <location evidence="1">Cell membrane</location>
        <topology evidence="1">Multi-pass membrane protein</topology>
    </subcellularLocation>
</comment>
<dbReference type="RefSeq" id="WP_012955091.1">
    <property type="nucleotide sequence ID" value="NC_013790.1"/>
</dbReference>
<evidence type="ECO:0000313" key="3">
    <source>
        <dbReference type="Proteomes" id="UP000008680"/>
    </source>
</evidence>
<evidence type="ECO:0000313" key="2">
    <source>
        <dbReference type="EMBL" id="ADC46135.1"/>
    </source>
</evidence>
<dbReference type="Proteomes" id="UP000008680">
    <property type="component" value="Chromosome"/>
</dbReference>
<proteinExistence type="inferred from homology"/>
<comment type="similarity">
    <text evidence="1">Belongs to the vitamin uptake transporter (VUT/ECF) (TC 2.A.88) family. Q precursor transporter subfamily.</text>
</comment>
<keyword evidence="1" id="KW-1133">Transmembrane helix</keyword>
<reference evidence="2 3" key="1">
    <citation type="journal article" date="2010" name="PLoS ONE">
        <title>The genome sequence of the rumen methanogen Methanobrevibacter ruminantium reveals new possibilities for controlling ruminant methane emissions.</title>
        <authorList>
            <person name="Leahy S.C."/>
            <person name="Kelly W.J."/>
            <person name="Altermann E."/>
            <person name="Ronimus R.S."/>
            <person name="Yeoman C.J."/>
            <person name="Pacheco D.M."/>
            <person name="Li D."/>
            <person name="Kong Z."/>
            <person name="McTavish S."/>
            <person name="Sang C."/>
            <person name="Lambie S.C."/>
            <person name="Janssen P.H."/>
            <person name="Dey D."/>
            <person name="Attwood G.T."/>
        </authorList>
    </citation>
    <scope>NUCLEOTIDE SEQUENCE [LARGE SCALE GENOMIC DNA]</scope>
    <source>
        <strain evidence="3">ATCC 35063 / DSM 1093 / JCM 13430 / OCM 146 / M1</strain>
    </source>
</reference>
<dbReference type="PATRIC" id="fig|634498.28.peg.286"/>
<dbReference type="STRING" id="634498.mru_0283"/>
<dbReference type="EMBL" id="CP001719">
    <property type="protein sequence ID" value="ADC46135.1"/>
    <property type="molecule type" value="Genomic_DNA"/>
</dbReference>
<keyword evidence="1" id="KW-0812">Transmembrane</keyword>
<gene>
    <name evidence="2" type="ordered locus">mru_0283</name>
</gene>
<dbReference type="HAMAP" id="MF_02088">
    <property type="entry name" value="Q_prec_transport"/>
    <property type="match status" value="1"/>
</dbReference>
<comment type="function">
    <text evidence="1">Involved in the import of queuosine (Q) precursors, required for Q precursor salvage.</text>
</comment>
<dbReference type="AlphaFoldDB" id="D3DZV9"/>